<organism evidence="2 3">
    <name type="scientific">Nocardia vulneris</name>
    <dbReference type="NCBI Taxonomy" id="1141657"/>
    <lineage>
        <taxon>Bacteria</taxon>
        <taxon>Bacillati</taxon>
        <taxon>Actinomycetota</taxon>
        <taxon>Actinomycetes</taxon>
        <taxon>Mycobacteriales</taxon>
        <taxon>Nocardiaceae</taxon>
        <taxon>Nocardia</taxon>
    </lineage>
</organism>
<dbReference type="Gene3D" id="1.25.40.10">
    <property type="entry name" value="Tetratricopeptide repeat domain"/>
    <property type="match status" value="1"/>
</dbReference>
<accession>A0ABR4Z441</accession>
<evidence type="ECO:0000313" key="3">
    <source>
        <dbReference type="Proteomes" id="UP000031364"/>
    </source>
</evidence>
<reference evidence="2 3" key="1">
    <citation type="journal article" date="2014" name="Int. J. Syst. Evol. Microbiol.">
        <title>Nocardia vulneris sp. nov., isolated from wounds of human patients in North America.</title>
        <authorList>
            <person name="Lasker B.A."/>
            <person name="Bell M."/>
            <person name="Klenk H.P."/>
            <person name="Sproer C."/>
            <person name="Schumann C."/>
            <person name="Schumann P."/>
            <person name="Brown J.M."/>
        </authorList>
    </citation>
    <scope>NUCLEOTIDE SEQUENCE [LARGE SCALE GENOMIC DNA]</scope>
    <source>
        <strain evidence="2 3">W9851</strain>
    </source>
</reference>
<feature type="compositionally biased region" description="Low complexity" evidence="1">
    <location>
        <begin position="620"/>
        <end position="629"/>
    </location>
</feature>
<proteinExistence type="predicted"/>
<dbReference type="RefSeq" id="WP_043681494.1">
    <property type="nucleotide sequence ID" value="NZ_BDCI01000050.1"/>
</dbReference>
<feature type="compositionally biased region" description="Low complexity" evidence="1">
    <location>
        <begin position="237"/>
        <end position="258"/>
    </location>
</feature>
<feature type="compositionally biased region" description="Pro residues" evidence="1">
    <location>
        <begin position="630"/>
        <end position="641"/>
    </location>
</feature>
<gene>
    <name evidence="2" type="ORF">FG87_39375</name>
</gene>
<feature type="compositionally biased region" description="Low complexity" evidence="1">
    <location>
        <begin position="329"/>
        <end position="344"/>
    </location>
</feature>
<dbReference type="EMBL" id="JNFP01000082">
    <property type="protein sequence ID" value="KIA60039.1"/>
    <property type="molecule type" value="Genomic_DNA"/>
</dbReference>
<feature type="compositionally biased region" description="Low complexity" evidence="1">
    <location>
        <begin position="539"/>
        <end position="556"/>
    </location>
</feature>
<sequence>MNETYSSWAGRNSPEDLPLADRYQSAEPIVLRGSKIYPMYTEQVGPAPTAVTLTLLSAAPPPGLRGLGMGVSVVNGYVALNGRRLAGVDVWSDALVGGITFDIVGTGSGTLVTLTPVWVDAFGEQKSWVGNYGIVIETTPDDRIVLWCSIGEGPANFANLVLEVQSAPIAQYGGDSVPASPTDTAPTRPLRSMPTPPSGELPAIPAHAPDPGSIQSVRPPAPNGQGRTLAEPGSPHAARTNPPSAPTPATQPFTAPQAGKDPFTPPPLAEPPTGNTPPPRLPHPDELGWNTSSSRQTHAGEFPGSVPPTRPYTEAPADNGAPAPSHTDAPAGSSAASQQSHAPGMPETHSPAEQLRAEGFAGSRSLAQQLHAEGLSANNSAAAPPRTDRPQANDTSAEQRPAGSSTGTDAPAPQPWADSSIGGSAPTRQPPPDGLAWNSSPGQQVHAADHTPLARPGTEGPAESGFPAPQQRAEGSLGNGFAGFVGSTGNGSPAPARSEGLIGNSFPSRRIQPDDSAGNGPPVQQQRDADPAGQNFGDRQAQAERAAGPAAAQMPATEHPGGSSFARQAHGDGPLRNGQLPPSPPLSRAAQAHRDGQARNTVQPASRQARAEGQVPPAMPAAQAQAEPQTAPPPSPPPPPDDAVTVDTGYRAALYDLGVAMYSRGEEDQACGLWAQAAEAGHPGAAYDLGVVRFRRGDLEDAERWWRTAADRREPRAMAGLAELLDRQGNYAEARVWRVCAEEERSTNA</sequence>
<name>A0ABR4Z441_9NOCA</name>
<feature type="compositionally biased region" description="Gly residues" evidence="1">
    <location>
        <begin position="477"/>
        <end position="489"/>
    </location>
</feature>
<evidence type="ECO:0000313" key="2">
    <source>
        <dbReference type="EMBL" id="KIA60039.1"/>
    </source>
</evidence>
<feature type="region of interest" description="Disordered" evidence="1">
    <location>
        <begin position="172"/>
        <end position="646"/>
    </location>
</feature>
<feature type="compositionally biased region" description="Pro residues" evidence="1">
    <location>
        <begin position="263"/>
        <end position="281"/>
    </location>
</feature>
<feature type="compositionally biased region" description="Polar residues" evidence="1">
    <location>
        <begin position="392"/>
        <end position="408"/>
    </location>
</feature>
<keyword evidence="3" id="KW-1185">Reference proteome</keyword>
<dbReference type="Proteomes" id="UP000031364">
    <property type="component" value="Unassembled WGS sequence"/>
</dbReference>
<evidence type="ECO:0000256" key="1">
    <source>
        <dbReference type="SAM" id="MobiDB-lite"/>
    </source>
</evidence>
<evidence type="ECO:0008006" key="4">
    <source>
        <dbReference type="Google" id="ProtNLM"/>
    </source>
</evidence>
<dbReference type="InterPro" id="IPR011990">
    <property type="entry name" value="TPR-like_helical_dom_sf"/>
</dbReference>
<comment type="caution">
    <text evidence="2">The sequence shown here is derived from an EMBL/GenBank/DDBJ whole genome shotgun (WGS) entry which is preliminary data.</text>
</comment>
<dbReference type="SUPFAM" id="SSF81901">
    <property type="entry name" value="HCP-like"/>
    <property type="match status" value="1"/>
</dbReference>
<protein>
    <recommendedName>
        <fullName evidence="4">Tetratricopeptide repeat protein</fullName>
    </recommendedName>
</protein>